<protein>
    <submittedName>
        <fullName evidence="2">Spn1, transposase Orf2</fullName>
    </submittedName>
</protein>
<keyword evidence="1" id="KW-0812">Transmembrane</keyword>
<dbReference type="KEGG" id="snm:SP70585_1024"/>
<organism evidence="2 3">
    <name type="scientific">Streptococcus pneumoniae (strain 70585)</name>
    <dbReference type="NCBI Taxonomy" id="488221"/>
    <lineage>
        <taxon>Bacteria</taxon>
        <taxon>Bacillati</taxon>
        <taxon>Bacillota</taxon>
        <taxon>Bacilli</taxon>
        <taxon>Lactobacillales</taxon>
        <taxon>Streptococcaceae</taxon>
        <taxon>Streptococcus</taxon>
    </lineage>
</organism>
<sequence length="48" mass="5524">MLYNPVEKTRVHIKKVLASCNTFLQGSFVLFLFQLTISPMVLVQKARL</sequence>
<name>C1C6W1_STRP7</name>
<reference evidence="3" key="1">
    <citation type="journal article" date="2010" name="Genome Biol.">
        <title>Structure and dynamics of the pan-genome of Streptococcus pneumoniae and closely related species.</title>
        <authorList>
            <person name="Donati C."/>
            <person name="Hiller N.L."/>
            <person name="Tettelin H."/>
            <person name="Muzzi A."/>
            <person name="Croucher N.J."/>
            <person name="Angiuoli S.V."/>
            <person name="Oggioni M."/>
            <person name="Dunning Hotopp J.C."/>
            <person name="Hu F.Z."/>
            <person name="Riley D.R."/>
            <person name="Covacci A."/>
            <person name="Mitchell T.J."/>
            <person name="Bentley S.D."/>
            <person name="Kilian M."/>
            <person name="Ehrlich G.D."/>
            <person name="Rappuoli R."/>
            <person name="Moxon E.R."/>
            <person name="Masignani V."/>
        </authorList>
    </citation>
    <scope>NUCLEOTIDE SEQUENCE [LARGE SCALE GENOMIC DNA]</scope>
    <source>
        <strain evidence="3">70585</strain>
    </source>
</reference>
<accession>C1C6W1</accession>
<keyword evidence="1" id="KW-1133">Transmembrane helix</keyword>
<dbReference type="AlphaFoldDB" id="C1C6W1"/>
<gene>
    <name evidence="2" type="ordered locus">SP70585_1024</name>
</gene>
<proteinExistence type="predicted"/>
<dbReference type="Proteomes" id="UP000002211">
    <property type="component" value="Chromosome"/>
</dbReference>
<evidence type="ECO:0000256" key="1">
    <source>
        <dbReference type="SAM" id="Phobius"/>
    </source>
</evidence>
<dbReference type="HOGENOM" id="CLU_3189676_0_0_9"/>
<evidence type="ECO:0000313" key="2">
    <source>
        <dbReference type="EMBL" id="ACO16708.1"/>
    </source>
</evidence>
<keyword evidence="1" id="KW-0472">Membrane</keyword>
<dbReference type="EMBL" id="CP000918">
    <property type="protein sequence ID" value="ACO16708.1"/>
    <property type="molecule type" value="Genomic_DNA"/>
</dbReference>
<feature type="transmembrane region" description="Helical" evidence="1">
    <location>
        <begin position="23"/>
        <end position="43"/>
    </location>
</feature>
<evidence type="ECO:0000313" key="3">
    <source>
        <dbReference type="Proteomes" id="UP000002211"/>
    </source>
</evidence>